<protein>
    <submittedName>
        <fullName evidence="2">Uncharacterized protein</fullName>
    </submittedName>
</protein>
<sequence length="73" mass="8142">MFQTWTRAVTNIYDARVARASTLARGPRSRPPRQLSTSPEVPPCGLPFAAHRARGTAERARPPHRGMAPSRHR</sequence>
<evidence type="ECO:0000313" key="2">
    <source>
        <dbReference type="EMBL" id="CAA9413908.1"/>
    </source>
</evidence>
<dbReference type="EMBL" id="CADCUQ010000552">
    <property type="protein sequence ID" value="CAA9413908.1"/>
    <property type="molecule type" value="Genomic_DNA"/>
</dbReference>
<reference evidence="2" key="1">
    <citation type="submission" date="2020-02" db="EMBL/GenBank/DDBJ databases">
        <authorList>
            <person name="Meier V. D."/>
        </authorList>
    </citation>
    <scope>NUCLEOTIDE SEQUENCE</scope>
    <source>
        <strain evidence="2">AVDCRST_MAG64</strain>
    </source>
</reference>
<accession>A0A6J4PIQ3</accession>
<feature type="region of interest" description="Disordered" evidence="1">
    <location>
        <begin position="22"/>
        <end position="73"/>
    </location>
</feature>
<dbReference type="AlphaFoldDB" id="A0A6J4PIQ3"/>
<proteinExistence type="predicted"/>
<gene>
    <name evidence="2" type="ORF">AVDCRST_MAG64-2485</name>
</gene>
<evidence type="ECO:0000256" key="1">
    <source>
        <dbReference type="SAM" id="MobiDB-lite"/>
    </source>
</evidence>
<name>A0A6J4PIQ3_9BACT</name>
<organism evidence="2">
    <name type="scientific">uncultured Phycisphaerae bacterium</name>
    <dbReference type="NCBI Taxonomy" id="904963"/>
    <lineage>
        <taxon>Bacteria</taxon>
        <taxon>Pseudomonadati</taxon>
        <taxon>Planctomycetota</taxon>
        <taxon>Phycisphaerae</taxon>
        <taxon>environmental samples</taxon>
    </lineage>
</organism>